<dbReference type="InterPro" id="IPR003591">
    <property type="entry name" value="Leu-rich_rpt_typical-subtyp"/>
</dbReference>
<keyword evidence="16" id="KW-1185">Reference proteome</keyword>
<evidence type="ECO:0000256" key="1">
    <source>
        <dbReference type="ARBA" id="ARBA00004479"/>
    </source>
</evidence>
<dbReference type="PANTHER" id="PTHR24365">
    <property type="entry name" value="TOLL-LIKE RECEPTOR"/>
    <property type="match status" value="1"/>
</dbReference>
<organism evidence="15 16">
    <name type="scientific">Parnassius mnemosyne</name>
    <name type="common">clouded apollo</name>
    <dbReference type="NCBI Taxonomy" id="213953"/>
    <lineage>
        <taxon>Eukaryota</taxon>
        <taxon>Metazoa</taxon>
        <taxon>Ecdysozoa</taxon>
        <taxon>Arthropoda</taxon>
        <taxon>Hexapoda</taxon>
        <taxon>Insecta</taxon>
        <taxon>Pterygota</taxon>
        <taxon>Neoptera</taxon>
        <taxon>Endopterygota</taxon>
        <taxon>Lepidoptera</taxon>
        <taxon>Glossata</taxon>
        <taxon>Ditrysia</taxon>
        <taxon>Papilionoidea</taxon>
        <taxon>Papilionidae</taxon>
        <taxon>Parnassiinae</taxon>
        <taxon>Parnassini</taxon>
        <taxon>Parnassius</taxon>
        <taxon>Driopa</taxon>
    </lineage>
</organism>
<dbReference type="InterPro" id="IPR035897">
    <property type="entry name" value="Toll_tir_struct_dom_sf"/>
</dbReference>
<keyword evidence="5 13" id="KW-0732">Signal</keyword>
<dbReference type="AlphaFoldDB" id="A0AAV1LIV7"/>
<evidence type="ECO:0000256" key="4">
    <source>
        <dbReference type="ARBA" id="ARBA00022692"/>
    </source>
</evidence>
<dbReference type="PROSITE" id="PS51450">
    <property type="entry name" value="LRR"/>
    <property type="match status" value="3"/>
</dbReference>
<keyword evidence="3" id="KW-0433">Leucine-rich repeat</keyword>
<dbReference type="PANTHER" id="PTHR24365:SF541">
    <property type="entry name" value="PROTEIN TOLL-RELATED"/>
    <property type="match status" value="1"/>
</dbReference>
<comment type="caution">
    <text evidence="15">The sequence shown here is derived from an EMBL/GenBank/DDBJ whole genome shotgun (WGS) entry which is preliminary data.</text>
</comment>
<dbReference type="SMART" id="SM00255">
    <property type="entry name" value="TIR"/>
    <property type="match status" value="1"/>
</dbReference>
<dbReference type="SMART" id="SM00082">
    <property type="entry name" value="LRRCT"/>
    <property type="match status" value="2"/>
</dbReference>
<dbReference type="Pfam" id="PF13676">
    <property type="entry name" value="TIR_2"/>
    <property type="match status" value="1"/>
</dbReference>
<evidence type="ECO:0000256" key="7">
    <source>
        <dbReference type="ARBA" id="ARBA00022989"/>
    </source>
</evidence>
<keyword evidence="9" id="KW-0675">Receptor</keyword>
<feature type="chain" id="PRO_5043718367" description="TIR domain-containing protein" evidence="13">
    <location>
        <begin position="36"/>
        <end position="1108"/>
    </location>
</feature>
<dbReference type="SMART" id="SM00364">
    <property type="entry name" value="LRR_BAC"/>
    <property type="match status" value="6"/>
</dbReference>
<sequence>MTIFICRYDGQATVVPKMILLPWSLVILVTMAVEASSKPEAGLQTVIDSSSDIQLSTVSEQSTSITKINEETELTHPTETKLQASSISQNETSPTKQVLNVATESTVANENKEKESYQASATEERTEDESNDRLNCPAQCDCIKQTDRTSYNCSLPSGAVIITEYGDGIFFECLSGVLQCSEVPERGRGAGAGALGGAALHSVLVRGCALPAAPLACALRRRGARSAQRLTLQAPRAPLAAGHVRGLQGLNMLRLTDLDGQEMELPLEAMSVLPELKHFTLNNGRLLLKEALPPLPLEALELADDALQSLPIAAFRHLTSLRRLGLWRNRFTELPENTLQGLEQLQQLSLSSNELRSLPDGLLASTPRLKQLDLYDNALETLPRTVLAGLEHLEQVRLNDNRGSLVLGGGAFAALPALRDLDLSRAGARALPPDLLQGSHALQRLAMSGNSLREVPDKLLRGLAALSYLDLSRNQLSRLPNAFFADQRNLTDLYLDRNLLETLPGSMFVGLSEMKVLSLEHNRLRHIEIDAFVGLRTLHELRLAYNQLTLVPPEPPQFSGHDYLLLPEPPSPFNSLFLLTHLDLSHNRVQRLLDDWRTVLVSLRKLNLSWNNITDLNYINMNFLSSDVVVDLRHNNISTVKLWGPSDGSAQFLLDNNPFTCDCHLPALQRALRPGGVGSGPRLVATRARCAAPPALNGMDLVSVPRSLLECALPPPACPSACSCSLRPDYLDLDCINLPPLAALPPPAIHGLAAAHLRLRRAPESLESLPRYFHLLNLTALNITEVPPLPPAVEVDLIDNQLTRVPIEALTNNTLRLALNPLACDCGHAVDVAALQRASSNILDYGDVTCSSGETLRSVATETLCEARDAAVLGVSFAILVVVVVIIVVLLRRYRTECLLCAHRCGCCPPDDDDDDKEYDAFISFAHKDLKFAEEMVTKLEASPHSLRICVHYRDWPLGDWIPAQISRSVERSRRTVVILSKHFLSSVWGLLEFREAHLRALSEGHARVVIVLLDDVMSDERLNDELRAYLSTNTYLHRDDPWFWAKLADALRRRRGVAAALRRLAPRRAAAAPPPRLHVDKLLRSALDAKLSQDGHIVNAAFTAPSL</sequence>
<evidence type="ECO:0000256" key="3">
    <source>
        <dbReference type="ARBA" id="ARBA00022614"/>
    </source>
</evidence>
<dbReference type="GO" id="GO:0038023">
    <property type="term" value="F:signaling receptor activity"/>
    <property type="evidence" value="ECO:0007669"/>
    <property type="project" value="TreeGrafter"/>
</dbReference>
<dbReference type="InterPro" id="IPR001611">
    <property type="entry name" value="Leu-rich_rpt"/>
</dbReference>
<dbReference type="Pfam" id="PF13855">
    <property type="entry name" value="LRR_8"/>
    <property type="match status" value="3"/>
</dbReference>
<evidence type="ECO:0000256" key="12">
    <source>
        <dbReference type="SAM" id="Phobius"/>
    </source>
</evidence>
<dbReference type="SUPFAM" id="SSF52200">
    <property type="entry name" value="Toll/Interleukin receptor TIR domain"/>
    <property type="match status" value="1"/>
</dbReference>
<feature type="domain" description="TIR" evidence="14">
    <location>
        <begin position="917"/>
        <end position="1052"/>
    </location>
</feature>
<dbReference type="PRINTS" id="PR01537">
    <property type="entry name" value="INTRLKN1R1F"/>
</dbReference>
<proteinExistence type="inferred from homology"/>
<dbReference type="Gene3D" id="3.80.10.10">
    <property type="entry name" value="Ribonuclease Inhibitor"/>
    <property type="match status" value="4"/>
</dbReference>
<dbReference type="InterPro" id="IPR000157">
    <property type="entry name" value="TIR_dom"/>
</dbReference>
<comment type="subcellular location">
    <subcellularLocation>
        <location evidence="1">Membrane</location>
        <topology evidence="1">Single-pass type I membrane protein</topology>
    </subcellularLocation>
</comment>
<dbReference type="GO" id="GO:0005886">
    <property type="term" value="C:plasma membrane"/>
    <property type="evidence" value="ECO:0007669"/>
    <property type="project" value="TreeGrafter"/>
</dbReference>
<dbReference type="GO" id="GO:0007165">
    <property type="term" value="P:signal transduction"/>
    <property type="evidence" value="ECO:0007669"/>
    <property type="project" value="InterPro"/>
</dbReference>
<protein>
    <recommendedName>
        <fullName evidence="14">TIR domain-containing protein</fullName>
    </recommendedName>
</protein>
<dbReference type="Proteomes" id="UP001314205">
    <property type="component" value="Unassembled WGS sequence"/>
</dbReference>
<feature type="signal peptide" evidence="13">
    <location>
        <begin position="1"/>
        <end position="35"/>
    </location>
</feature>
<dbReference type="Gene3D" id="3.40.50.10140">
    <property type="entry name" value="Toll/interleukin-1 receptor homology (TIR) domain"/>
    <property type="match status" value="1"/>
</dbReference>
<feature type="compositionally biased region" description="Polar residues" evidence="11">
    <location>
        <begin position="80"/>
        <end position="109"/>
    </location>
</feature>
<dbReference type="PROSITE" id="PS50104">
    <property type="entry name" value="TIR"/>
    <property type="match status" value="1"/>
</dbReference>
<accession>A0AAV1LIV7</accession>
<evidence type="ECO:0000256" key="13">
    <source>
        <dbReference type="SAM" id="SignalP"/>
    </source>
</evidence>
<keyword evidence="7 12" id="KW-1133">Transmembrane helix</keyword>
<evidence type="ECO:0000256" key="9">
    <source>
        <dbReference type="ARBA" id="ARBA00023170"/>
    </source>
</evidence>
<evidence type="ECO:0000256" key="5">
    <source>
        <dbReference type="ARBA" id="ARBA00022729"/>
    </source>
</evidence>
<evidence type="ECO:0000256" key="2">
    <source>
        <dbReference type="ARBA" id="ARBA00009634"/>
    </source>
</evidence>
<evidence type="ECO:0000313" key="16">
    <source>
        <dbReference type="Proteomes" id="UP001314205"/>
    </source>
</evidence>
<dbReference type="InterPro" id="IPR032675">
    <property type="entry name" value="LRR_dom_sf"/>
</dbReference>
<reference evidence="15 16" key="1">
    <citation type="submission" date="2023-11" db="EMBL/GenBank/DDBJ databases">
        <authorList>
            <person name="Hedman E."/>
            <person name="Englund M."/>
            <person name="Stromberg M."/>
            <person name="Nyberg Akerstrom W."/>
            <person name="Nylinder S."/>
            <person name="Jareborg N."/>
            <person name="Kallberg Y."/>
            <person name="Kronander E."/>
        </authorList>
    </citation>
    <scope>NUCLEOTIDE SEQUENCE [LARGE SCALE GENOMIC DNA]</scope>
</reference>
<feature type="transmembrane region" description="Helical" evidence="12">
    <location>
        <begin position="870"/>
        <end position="891"/>
    </location>
</feature>
<keyword evidence="6" id="KW-0677">Repeat</keyword>
<dbReference type="SMART" id="SM00369">
    <property type="entry name" value="LRR_TYP"/>
    <property type="match status" value="11"/>
</dbReference>
<dbReference type="EMBL" id="CAVLGL010000090">
    <property type="protein sequence ID" value="CAK1594790.1"/>
    <property type="molecule type" value="Genomic_DNA"/>
</dbReference>
<evidence type="ECO:0000313" key="15">
    <source>
        <dbReference type="EMBL" id="CAK1594790.1"/>
    </source>
</evidence>
<gene>
    <name evidence="15" type="ORF">PARMNEM_LOCUS14369</name>
</gene>
<keyword evidence="8 12" id="KW-0472">Membrane</keyword>
<keyword evidence="4 12" id="KW-0812">Transmembrane</keyword>
<evidence type="ECO:0000256" key="10">
    <source>
        <dbReference type="ARBA" id="ARBA00023180"/>
    </source>
</evidence>
<evidence type="ECO:0000256" key="8">
    <source>
        <dbReference type="ARBA" id="ARBA00023136"/>
    </source>
</evidence>
<evidence type="ECO:0000259" key="14">
    <source>
        <dbReference type="PROSITE" id="PS50104"/>
    </source>
</evidence>
<evidence type="ECO:0000256" key="6">
    <source>
        <dbReference type="ARBA" id="ARBA00022737"/>
    </source>
</evidence>
<dbReference type="FunFam" id="3.80.10.10:FF:001164">
    <property type="entry name" value="GH01279p"/>
    <property type="match status" value="1"/>
</dbReference>
<feature type="region of interest" description="Disordered" evidence="11">
    <location>
        <begin position="74"/>
        <end position="132"/>
    </location>
</feature>
<comment type="similarity">
    <text evidence="2">Belongs to the Toll-like receptor family.</text>
</comment>
<keyword evidence="10" id="KW-0325">Glycoprotein</keyword>
<dbReference type="SUPFAM" id="SSF52058">
    <property type="entry name" value="L domain-like"/>
    <property type="match status" value="3"/>
</dbReference>
<evidence type="ECO:0000256" key="11">
    <source>
        <dbReference type="SAM" id="MobiDB-lite"/>
    </source>
</evidence>
<dbReference type="InterPro" id="IPR000483">
    <property type="entry name" value="Cys-rich_flank_reg_C"/>
</dbReference>
<name>A0AAV1LIV7_9NEOP</name>